<reference evidence="1 2" key="1">
    <citation type="submission" date="2017-10" db="EMBL/GenBank/DDBJ databases">
        <title>Genomics of the genus Arcobacter.</title>
        <authorList>
            <person name="Perez-Cataluna A."/>
            <person name="Figueras M.J."/>
        </authorList>
    </citation>
    <scope>NUCLEOTIDE SEQUENCE [LARGE SCALE GENOMIC DNA]</scope>
    <source>
        <strain evidence="1 2">CECT 8987</strain>
    </source>
</reference>
<comment type="caution">
    <text evidence="1">The sequence shown here is derived from an EMBL/GenBank/DDBJ whole genome shotgun (WGS) entry which is preliminary data.</text>
</comment>
<organism evidence="1 2">
    <name type="scientific">Candidatus Marinarcus aquaticus</name>
    <dbReference type="NCBI Taxonomy" id="2044504"/>
    <lineage>
        <taxon>Bacteria</taxon>
        <taxon>Pseudomonadati</taxon>
        <taxon>Campylobacterota</taxon>
        <taxon>Epsilonproteobacteria</taxon>
        <taxon>Campylobacterales</taxon>
        <taxon>Arcobacteraceae</taxon>
        <taxon>Candidatus Marinarcus</taxon>
    </lineage>
</organism>
<proteinExistence type="predicted"/>
<name>A0A4Q0XR05_9BACT</name>
<evidence type="ECO:0000313" key="2">
    <source>
        <dbReference type="Proteomes" id="UP000290657"/>
    </source>
</evidence>
<gene>
    <name evidence="1" type="ORF">CRV04_05950</name>
</gene>
<protein>
    <submittedName>
        <fullName evidence="1">Uncharacterized protein</fullName>
    </submittedName>
</protein>
<sequence>MEIGNSPFYCPYDFSYDPTARTNAQQHSSASNQGVQLAIRGLEKNGSPMKLTLEVKIPLNLLHDKKT</sequence>
<dbReference type="AlphaFoldDB" id="A0A4Q0XR05"/>
<dbReference type="RefSeq" id="WP_128995911.1">
    <property type="nucleotide sequence ID" value="NZ_PDKN01000003.1"/>
</dbReference>
<keyword evidence="2" id="KW-1185">Reference proteome</keyword>
<dbReference type="EMBL" id="PDKN01000003">
    <property type="protein sequence ID" value="RXJ58048.1"/>
    <property type="molecule type" value="Genomic_DNA"/>
</dbReference>
<dbReference type="Proteomes" id="UP000290657">
    <property type="component" value="Unassembled WGS sequence"/>
</dbReference>
<evidence type="ECO:0000313" key="1">
    <source>
        <dbReference type="EMBL" id="RXJ58048.1"/>
    </source>
</evidence>
<accession>A0A4Q0XR05</accession>